<protein>
    <submittedName>
        <fullName evidence="2">Pimeloyl-[acyl-carrier protein] methyl ester esterase</fullName>
    </submittedName>
</protein>
<dbReference type="Gene3D" id="3.40.50.1820">
    <property type="entry name" value="alpha/beta hydrolase"/>
    <property type="match status" value="1"/>
</dbReference>
<dbReference type="EMBL" id="OBEN01000004">
    <property type="protein sequence ID" value="SNZ13923.1"/>
    <property type="molecule type" value="Genomic_DNA"/>
</dbReference>
<reference evidence="3" key="1">
    <citation type="submission" date="2017-09" db="EMBL/GenBank/DDBJ databases">
        <authorList>
            <person name="Varghese N."/>
            <person name="Submissions S."/>
        </authorList>
    </citation>
    <scope>NUCLEOTIDE SEQUENCE [LARGE SCALE GENOMIC DNA]</scope>
    <source>
        <strain evidence="3">DSM 2913</strain>
    </source>
</reference>
<evidence type="ECO:0000259" key="1">
    <source>
        <dbReference type="Pfam" id="PF12697"/>
    </source>
</evidence>
<dbReference type="AlphaFoldDB" id="A0A285NYC4"/>
<dbReference type="PANTHER" id="PTHR43689">
    <property type="entry name" value="HYDROLASE"/>
    <property type="match status" value="1"/>
</dbReference>
<evidence type="ECO:0000313" key="2">
    <source>
        <dbReference type="EMBL" id="SNZ13923.1"/>
    </source>
</evidence>
<gene>
    <name evidence="2" type="ORF">SAMN06265353_0924</name>
</gene>
<organism evidence="2 3">
    <name type="scientific">Hydrogenobacter hydrogenophilus</name>
    <dbReference type="NCBI Taxonomy" id="35835"/>
    <lineage>
        <taxon>Bacteria</taxon>
        <taxon>Pseudomonadati</taxon>
        <taxon>Aquificota</taxon>
        <taxon>Aquificia</taxon>
        <taxon>Aquificales</taxon>
        <taxon>Aquificaceae</taxon>
        <taxon>Hydrogenobacter</taxon>
    </lineage>
</organism>
<dbReference type="PANTHER" id="PTHR43689:SF8">
    <property type="entry name" value="ALPHA_BETA-HYDROLASES SUPERFAMILY PROTEIN"/>
    <property type="match status" value="1"/>
</dbReference>
<dbReference type="RefSeq" id="WP_096601760.1">
    <property type="nucleotide sequence ID" value="NZ_OBEN01000004.1"/>
</dbReference>
<dbReference type="Pfam" id="PF12697">
    <property type="entry name" value="Abhydrolase_6"/>
    <property type="match status" value="1"/>
</dbReference>
<feature type="domain" description="AB hydrolase-1" evidence="1">
    <location>
        <begin position="5"/>
        <end position="194"/>
    </location>
</feature>
<accession>A0A285NYC4</accession>
<sequence length="209" mass="24071">MSKLFCLHGWGFSSKIFRGLGCLSIDLPAHGSSKLLYKNFRDMAKDIGLRIPNKSVLLGWSMGGSLALLTAFMFPQKVQGLILIGTAPHFRLCWSEKNIRAFLLRLRKEGESFLREFRKVAYSEEFEDKLDFQVAYRMLEDYINLDLTYLLPYIKQKTVIIHGVWDNIVPLKAGLSLYNLIKKSKFITFQGGHFPKGYEHLILEVLKSF</sequence>
<dbReference type="Proteomes" id="UP000218627">
    <property type="component" value="Unassembled WGS sequence"/>
</dbReference>
<name>A0A285NYC4_9AQUI</name>
<keyword evidence="3" id="KW-1185">Reference proteome</keyword>
<dbReference type="OrthoDB" id="9773293at2"/>
<evidence type="ECO:0000313" key="3">
    <source>
        <dbReference type="Proteomes" id="UP000218627"/>
    </source>
</evidence>
<dbReference type="InterPro" id="IPR029058">
    <property type="entry name" value="AB_hydrolase_fold"/>
</dbReference>
<dbReference type="InterPro" id="IPR000073">
    <property type="entry name" value="AB_hydrolase_1"/>
</dbReference>
<proteinExistence type="predicted"/>
<dbReference type="SUPFAM" id="SSF53474">
    <property type="entry name" value="alpha/beta-Hydrolases"/>
    <property type="match status" value="1"/>
</dbReference>